<organism evidence="1 2">
    <name type="scientific">Olleya namhaensis</name>
    <dbReference type="NCBI Taxonomy" id="1144750"/>
    <lineage>
        <taxon>Bacteria</taxon>
        <taxon>Pseudomonadati</taxon>
        <taxon>Bacteroidota</taxon>
        <taxon>Flavobacteriia</taxon>
        <taxon>Flavobacteriales</taxon>
        <taxon>Flavobacteriaceae</taxon>
    </lineage>
</organism>
<reference evidence="2" key="1">
    <citation type="submission" date="2016-10" db="EMBL/GenBank/DDBJ databases">
        <authorList>
            <person name="Varghese N."/>
            <person name="Submissions S."/>
        </authorList>
    </citation>
    <scope>NUCLEOTIDE SEQUENCE [LARGE SCALE GENOMIC DNA]</scope>
    <source>
        <strain evidence="2">DSM 28881</strain>
    </source>
</reference>
<keyword evidence="2" id="KW-1185">Reference proteome</keyword>
<dbReference type="Proteomes" id="UP000199559">
    <property type="component" value="Unassembled WGS sequence"/>
</dbReference>
<dbReference type="Gene3D" id="2.60.40.1930">
    <property type="match status" value="1"/>
</dbReference>
<dbReference type="EMBL" id="FORM01000006">
    <property type="protein sequence ID" value="SFJ33605.1"/>
    <property type="molecule type" value="Genomic_DNA"/>
</dbReference>
<evidence type="ECO:0000313" key="2">
    <source>
        <dbReference type="Proteomes" id="UP000199559"/>
    </source>
</evidence>
<name>A0A1I3QIN4_9FLAO</name>
<evidence type="ECO:0008006" key="3">
    <source>
        <dbReference type="Google" id="ProtNLM"/>
    </source>
</evidence>
<sequence>MRYPFFVILFIISNALYSQSVVKESPLNTIENNPFFHNYNIENFYLHTNKSLYFTEERVFFKAYVVNEANNKPNLDTKNLHVNIYDFNNQLILSKLFYTENGVSSGSIALPKDLESGEYTIQLDTQWNKNFKEGSNFTIQIHNLKDSKTETTILENEEIEDHQNQREDINEDSITFFPESGSLLEDVENTIFFNIKSDDQAQITGKIIDINTGQEVAKIENRNSTSAKSTFNYNSNFIAVFNIDGKTQKIELPSANPTGFILTKTNTKQDNTVNFKLKTNAKTLANTDNKFTYAVLHQKGIVNATAPFNLSESILTYNLNFLKTDLFNGLNTVTVFDSQNKLITERSFYNKDTKQGDILTSIINQDKDSITLDLSLANVNKATNISISVLHEDSKAIDYKSKITNTLLHQESGFNTEESNDLYFQQLHPSNSFVYQYKTKQKLPFTKEYGLKLIGKLNKVVKEPKNFQVTLAAGTNELFTSTKLNADNTFKFEKLYLTHPSEYNLLLMNKNGKSEEARFYIYSLNSDYQANKILKNKSITANKNSITTKTLTNRTTNLDIYFPISKNVEHLDEVILEDVRAIRDRKIKAIKKKNPYLAINAGLTRDYLIDPEKDHQTLAQYLLTKVSGVRVKTSGSNVYVYNIRRSGMDLSPSLIRINLNGINVGQTNGLLDPNQPVSNFELISINPSGLGGGITNESGVLNLITRKGKSIYGKKYISKTYKTISGFEMQKEKITDTELFYPNKTSENIYGTIDWVPNFTLNPNTTNILKIKKPIDEHVKLIIQGISLDGDLIYKIIEL</sequence>
<gene>
    <name evidence="1" type="ORF">SAMN05443431_106157</name>
</gene>
<dbReference type="RefSeq" id="WP_090840454.1">
    <property type="nucleotide sequence ID" value="NZ_FORM01000006.1"/>
</dbReference>
<dbReference type="AlphaFoldDB" id="A0A1I3QIN4"/>
<accession>A0A1I3QIN4</accession>
<evidence type="ECO:0000313" key="1">
    <source>
        <dbReference type="EMBL" id="SFJ33605.1"/>
    </source>
</evidence>
<protein>
    <recommendedName>
        <fullName evidence="3">MG2 domain-containing protein</fullName>
    </recommendedName>
</protein>
<proteinExistence type="predicted"/>
<dbReference type="STRING" id="1144750.SAMN05443431_106157"/>